<dbReference type="GO" id="GO:0030488">
    <property type="term" value="P:tRNA methylation"/>
    <property type="evidence" value="ECO:0007669"/>
    <property type="project" value="TreeGrafter"/>
</dbReference>
<dbReference type="GO" id="GO:0008175">
    <property type="term" value="F:tRNA methyltransferase activity"/>
    <property type="evidence" value="ECO:0007669"/>
    <property type="project" value="TreeGrafter"/>
</dbReference>
<keyword evidence="2" id="KW-0963">Cytoplasm</keyword>
<dbReference type="PANTHER" id="PTHR23245">
    <property type="entry name" value="TRNA METHYLTRANSFERASE"/>
    <property type="match status" value="1"/>
</dbReference>
<protein>
    <recommendedName>
        <fullName evidence="2">tRNA wybutosine-synthesizing protein 2</fullName>
        <shortName evidence="2">tRNA-yW-synthesizing protein 2</shortName>
    </recommendedName>
    <alternativeName>
        <fullName evidence="2">tRNA(Phe) (4-demethylwyosine(37)-C(7)) aminocarboxypropyltransferase</fullName>
    </alternativeName>
</protein>
<name>A0A3M7FT15_HORWE</name>
<dbReference type="InterPro" id="IPR030382">
    <property type="entry name" value="MeTrfase_TRM5/TYW2"/>
</dbReference>
<keyword evidence="2" id="KW-0949">S-adenosyl-L-methionine</keyword>
<comment type="catalytic activity">
    <reaction evidence="1">
        <text>4-demethylwyosine(37) in tRNA(Phe) + S-adenosyl-L-methionine = 4-demethyl-7-[(3S)-3-amino-3-carboxypropyl]wyosine(37) in tRNA(Phe) + S-methyl-5'-thioadenosine + H(+)</text>
        <dbReference type="Rhea" id="RHEA:36355"/>
        <dbReference type="Rhea" id="RHEA-COMP:10164"/>
        <dbReference type="Rhea" id="RHEA-COMP:10378"/>
        <dbReference type="ChEBI" id="CHEBI:15378"/>
        <dbReference type="ChEBI" id="CHEBI:17509"/>
        <dbReference type="ChEBI" id="CHEBI:59789"/>
        <dbReference type="ChEBI" id="CHEBI:64315"/>
        <dbReference type="ChEBI" id="CHEBI:73550"/>
        <dbReference type="EC" id="2.5.1.114"/>
    </reaction>
</comment>
<keyword evidence="2" id="KW-0808">Transferase</keyword>
<dbReference type="PIRSF" id="PIRSF038972">
    <property type="entry name" value="Trm12"/>
    <property type="match status" value="1"/>
</dbReference>
<reference evidence="4 5" key="1">
    <citation type="journal article" date="2018" name="BMC Genomics">
        <title>Genomic evidence for intraspecific hybridization in a clonal and extremely halotolerant yeast.</title>
        <authorList>
            <person name="Gostincar C."/>
            <person name="Stajich J.E."/>
            <person name="Zupancic J."/>
            <person name="Zalar P."/>
            <person name="Gunde-Cimerman N."/>
        </authorList>
    </citation>
    <scope>NUCLEOTIDE SEQUENCE [LARGE SCALE GENOMIC DNA]</scope>
    <source>
        <strain evidence="4 5">EXF-2788</strain>
    </source>
</reference>
<proteinExistence type="inferred from homology"/>
<feature type="domain" description="SAM-dependent methyltransferase TRM5/TYW2-type" evidence="3">
    <location>
        <begin position="65"/>
        <end position="364"/>
    </location>
</feature>
<dbReference type="GO" id="GO:0102522">
    <property type="term" value="F:tRNA 4-demethylwyosine alpha-amino-alpha-carboxypropyltransferase activity"/>
    <property type="evidence" value="ECO:0007669"/>
    <property type="project" value="UniProtKB-EC"/>
</dbReference>
<dbReference type="InterPro" id="IPR029063">
    <property type="entry name" value="SAM-dependent_MTases_sf"/>
</dbReference>
<dbReference type="EMBL" id="QWIR01000034">
    <property type="protein sequence ID" value="RMY91999.1"/>
    <property type="molecule type" value="Genomic_DNA"/>
</dbReference>
<comment type="function">
    <text evidence="2">S-adenosyl-L-methionine-dependent transferase that acts as a component of the wybutosine biosynthesis pathway. Wybutosine is a hyper modified guanosine with a tricyclic base found at the 3'-position adjacent to the anticodon of eukaryotic phenylalanine tRNA. Catalyzes the transfer of the alpha-amino-alpha-carboxypropyl (acp) group from S-adenosyl-L-methionine to the C-7 position of 4-demethylwyosine (imG-14) to produce wybutosine-86.</text>
</comment>
<comment type="pathway">
    <text evidence="2">tRNA modification; wybutosine-tRNA(Phe) biosynthesis.</text>
</comment>
<sequence length="414" mass="45459">MQRATAEWLAGSGERPEWAASFIQKVNKSYVCYGSMALLPTTAFDEVDRKDDSADTSKLQLQHLYALIAKHLKITHIAVTRPIPLEDEGEGAENIIRAPTNFQPLFGDFGPPMAKSPPSPSDFEAAYWVMAKQNGVNQIWAPRWTMFSRGNVSEKARLMTLPSVLSAVEEGETNGTGCTAVDLYAGIGYFTFSYLKAGVTKVLGWDLNPWSTEGLMRGAKANKWPAVKISSDDRLADVLERDVKLLVFNEDNCLAKGRVDEARRSLPPIRHVNCGLLPTSRGSWPIAVHALDPDLGGWIHVHENFAVEEIPSKAEEVRKEIERLTSQCAGSDLAEGSVKLDHINKLKSFAPGVMHSHPMNTHAISCACGLSGFRSQSSQKASQPTRIPPRAKIQWREKRISEGGAPSIISSIIS</sequence>
<organism evidence="4 5">
    <name type="scientific">Hortaea werneckii</name>
    <name type="common">Black yeast</name>
    <name type="synonym">Cladosporium werneckii</name>
    <dbReference type="NCBI Taxonomy" id="91943"/>
    <lineage>
        <taxon>Eukaryota</taxon>
        <taxon>Fungi</taxon>
        <taxon>Dikarya</taxon>
        <taxon>Ascomycota</taxon>
        <taxon>Pezizomycotina</taxon>
        <taxon>Dothideomycetes</taxon>
        <taxon>Dothideomycetidae</taxon>
        <taxon>Mycosphaerellales</taxon>
        <taxon>Teratosphaeriaceae</taxon>
        <taxon>Hortaea</taxon>
    </lineage>
</organism>
<gene>
    <name evidence="4" type="ORF">D0861_02754</name>
</gene>
<comment type="subcellular location">
    <subcellularLocation>
        <location evidence="2">Cytoplasm</location>
    </subcellularLocation>
</comment>
<dbReference type="PANTHER" id="PTHR23245:SF25">
    <property type="entry name" value="TRNA WYBUTOSINE-SYNTHESIZING PROTEIN 2 HOMOLOG"/>
    <property type="match status" value="1"/>
</dbReference>
<evidence type="ECO:0000256" key="1">
    <source>
        <dbReference type="ARBA" id="ARBA00049400"/>
    </source>
</evidence>
<evidence type="ECO:0000256" key="2">
    <source>
        <dbReference type="PIRNR" id="PIRNR038972"/>
    </source>
</evidence>
<evidence type="ECO:0000259" key="3">
    <source>
        <dbReference type="PROSITE" id="PS51684"/>
    </source>
</evidence>
<dbReference type="PROSITE" id="PS51684">
    <property type="entry name" value="SAM_MT_TRM5_TYW2"/>
    <property type="match status" value="1"/>
</dbReference>
<comment type="similarity">
    <text evidence="2">Belongs to the class I-like SAM-binding methyltransferase superfamily. TRM5/TYW2 family.</text>
</comment>
<keyword evidence="2" id="KW-0819">tRNA processing</keyword>
<accession>A0A3M7FT15</accession>
<dbReference type="UniPathway" id="UPA00375"/>
<dbReference type="SUPFAM" id="SSF53335">
    <property type="entry name" value="S-adenosyl-L-methionine-dependent methyltransferases"/>
    <property type="match status" value="1"/>
</dbReference>
<dbReference type="InterPro" id="IPR026274">
    <property type="entry name" value="tRNA_wybutosine_synth_prot_2"/>
</dbReference>
<dbReference type="Gene3D" id="3.40.50.150">
    <property type="entry name" value="Vaccinia Virus protein VP39"/>
    <property type="match status" value="1"/>
</dbReference>
<dbReference type="Proteomes" id="UP000268823">
    <property type="component" value="Unassembled WGS sequence"/>
</dbReference>
<dbReference type="GO" id="GO:0031591">
    <property type="term" value="P:wybutosine biosynthetic process"/>
    <property type="evidence" value="ECO:0007669"/>
    <property type="project" value="InterPro"/>
</dbReference>
<dbReference type="GO" id="GO:0005737">
    <property type="term" value="C:cytoplasm"/>
    <property type="evidence" value="ECO:0007669"/>
    <property type="project" value="UniProtKB-SubCell"/>
</dbReference>
<evidence type="ECO:0000313" key="4">
    <source>
        <dbReference type="EMBL" id="RMY91999.1"/>
    </source>
</evidence>
<comment type="caution">
    <text evidence="4">The sequence shown here is derived from an EMBL/GenBank/DDBJ whole genome shotgun (WGS) entry which is preliminary data.</text>
</comment>
<dbReference type="OrthoDB" id="2387925at2759"/>
<dbReference type="VEuPathDB" id="FungiDB:BTJ68_06463"/>
<evidence type="ECO:0000313" key="5">
    <source>
        <dbReference type="Proteomes" id="UP000268823"/>
    </source>
</evidence>
<dbReference type="AlphaFoldDB" id="A0A3M7FT15"/>
<dbReference type="GO" id="GO:0008757">
    <property type="term" value="F:S-adenosylmethionine-dependent methyltransferase activity"/>
    <property type="evidence" value="ECO:0007669"/>
    <property type="project" value="InterPro"/>
</dbReference>